<dbReference type="EMBL" id="SAYW01000006">
    <property type="protein sequence ID" value="RWU04863.1"/>
    <property type="molecule type" value="Genomic_DNA"/>
</dbReference>
<sequence length="583" mass="67468">MLRPVFFLCLLLFLSVSCFAQESYINAFVKSWSVTGTAQTDSAEASYVILRNEFKLKSFLKLTAEFNRYLENNTDKRLRARYCMFDVLGRRVFNVKLTRQDSLKIKEAIKMASNLKDDQLLAEIYALAADIDYEGGYLLYNLKAIELQKRIGYQYFSYVQNRYLGASLSLYKTKDFRESIKYGEKCLTFKKVKVYEWDPMVYIFQLDVLGASHLALGEYKKAINYYQQIIDTIQKKPIHPEADELWMAIANGNIGRCYFYEGNVAAALPLIDQQLQSGIKYKQYNNIAIAQNARGEIFLRQKQYATALIAFKEALKAAITSRKLDDKVKATKSIAIAYTHLGQTDSAIYYQHSYGRYQQEQDEMINKGKLSAMNARMLFDNAQKKLEEANTSIQNLKQTRTAIFIAIALLSIIGWLLYNRQALKIRLEKQQRALEAEQAHNAVEKAKQSLQQFRSQMLEKDKLIENLSLSLKKNKLQNNFDEKLVNKNLLEYVLVTDEEWRRFKEDFNKVYPLFYPRLHAVLPDLTSAEERLASLIFLQMSNKEIANTLGISADSVARSKRRLKQRLPLAEDQSLETYILSLV</sequence>
<evidence type="ECO:0000256" key="1">
    <source>
        <dbReference type="SAM" id="Coils"/>
    </source>
</evidence>
<dbReference type="GO" id="GO:0006355">
    <property type="term" value="P:regulation of DNA-templated transcription"/>
    <property type="evidence" value="ECO:0007669"/>
    <property type="project" value="InterPro"/>
</dbReference>
<dbReference type="InterPro" id="IPR036388">
    <property type="entry name" value="WH-like_DNA-bd_sf"/>
</dbReference>
<keyword evidence="2" id="KW-1133">Transmembrane helix</keyword>
<dbReference type="InterPro" id="IPR000792">
    <property type="entry name" value="Tscrpt_reg_LuxR_C"/>
</dbReference>
<feature type="domain" description="HTH luxR-type" evidence="4">
    <location>
        <begin position="522"/>
        <end position="579"/>
    </location>
</feature>
<dbReference type="Proteomes" id="UP000284120">
    <property type="component" value="Unassembled WGS sequence"/>
</dbReference>
<feature type="transmembrane region" description="Helical" evidence="2">
    <location>
        <begin position="401"/>
        <end position="418"/>
    </location>
</feature>
<evidence type="ECO:0000256" key="2">
    <source>
        <dbReference type="SAM" id="Phobius"/>
    </source>
</evidence>
<dbReference type="Gene3D" id="1.10.10.10">
    <property type="entry name" value="Winged helix-like DNA-binding domain superfamily/Winged helix DNA-binding domain"/>
    <property type="match status" value="1"/>
</dbReference>
<keyword evidence="2" id="KW-0812">Transmembrane</keyword>
<feature type="coiled-coil region" evidence="1">
    <location>
        <begin position="379"/>
        <end position="456"/>
    </location>
</feature>
<dbReference type="Gene3D" id="1.25.40.10">
    <property type="entry name" value="Tetratricopeptide repeat domain"/>
    <property type="match status" value="2"/>
</dbReference>
<keyword evidence="1" id="KW-0175">Coiled coil</keyword>
<keyword evidence="3" id="KW-0732">Signal</keyword>
<evidence type="ECO:0000256" key="3">
    <source>
        <dbReference type="SAM" id="SignalP"/>
    </source>
</evidence>
<comment type="caution">
    <text evidence="5">The sequence shown here is derived from an EMBL/GenBank/DDBJ whole genome shotgun (WGS) entry which is preliminary data.</text>
</comment>
<dbReference type="GO" id="GO:0003677">
    <property type="term" value="F:DNA binding"/>
    <property type="evidence" value="ECO:0007669"/>
    <property type="project" value="InterPro"/>
</dbReference>
<organism evidence="5 6">
    <name type="scientific">Pedobacter chitinilyticus</name>
    <dbReference type="NCBI Taxonomy" id="2233776"/>
    <lineage>
        <taxon>Bacteria</taxon>
        <taxon>Pseudomonadati</taxon>
        <taxon>Bacteroidota</taxon>
        <taxon>Sphingobacteriia</taxon>
        <taxon>Sphingobacteriales</taxon>
        <taxon>Sphingobacteriaceae</taxon>
        <taxon>Pedobacter</taxon>
    </lineage>
</organism>
<feature type="signal peptide" evidence="3">
    <location>
        <begin position="1"/>
        <end position="20"/>
    </location>
</feature>
<protein>
    <submittedName>
        <fullName evidence="5">Tetratricopeptide repeat protein</fullName>
    </submittedName>
</protein>
<evidence type="ECO:0000313" key="6">
    <source>
        <dbReference type="Proteomes" id="UP000284120"/>
    </source>
</evidence>
<accession>A0A3S3PAD6</accession>
<dbReference type="PROSITE" id="PS51257">
    <property type="entry name" value="PROKAR_LIPOPROTEIN"/>
    <property type="match status" value="1"/>
</dbReference>
<reference evidence="5 6" key="1">
    <citation type="submission" date="2018-06" db="EMBL/GenBank/DDBJ databases">
        <title>Pedobacter endophyticus sp. nov., an endophytic bacterium isolated from a leaf of Triticum aestivum.</title>
        <authorList>
            <person name="Zhang L."/>
        </authorList>
    </citation>
    <scope>NUCLEOTIDE SEQUENCE [LARGE SCALE GENOMIC DNA]</scope>
    <source>
        <strain evidence="5 6">CM134L-2</strain>
    </source>
</reference>
<dbReference type="InterPro" id="IPR016032">
    <property type="entry name" value="Sig_transdc_resp-reg_C-effctor"/>
</dbReference>
<dbReference type="AlphaFoldDB" id="A0A3S3PAD6"/>
<proteinExistence type="predicted"/>
<keyword evidence="2" id="KW-0472">Membrane</keyword>
<feature type="chain" id="PRO_5018628392" evidence="3">
    <location>
        <begin position="21"/>
        <end position="583"/>
    </location>
</feature>
<dbReference type="InterPro" id="IPR019734">
    <property type="entry name" value="TPR_rpt"/>
</dbReference>
<dbReference type="SUPFAM" id="SSF48452">
    <property type="entry name" value="TPR-like"/>
    <property type="match status" value="2"/>
</dbReference>
<dbReference type="SMART" id="SM00421">
    <property type="entry name" value="HTH_LUXR"/>
    <property type="match status" value="1"/>
</dbReference>
<gene>
    <name evidence="5" type="ORF">DPV69_17005</name>
</gene>
<evidence type="ECO:0000259" key="4">
    <source>
        <dbReference type="SMART" id="SM00421"/>
    </source>
</evidence>
<name>A0A3S3PAD6_9SPHI</name>
<dbReference type="SMART" id="SM00028">
    <property type="entry name" value="TPR"/>
    <property type="match status" value="3"/>
</dbReference>
<keyword evidence="6" id="KW-1185">Reference proteome</keyword>
<dbReference type="Pfam" id="PF13176">
    <property type="entry name" value="TPR_7"/>
    <property type="match status" value="1"/>
</dbReference>
<evidence type="ECO:0000313" key="5">
    <source>
        <dbReference type="EMBL" id="RWU04863.1"/>
    </source>
</evidence>
<dbReference type="OrthoDB" id="621195at2"/>
<dbReference type="Pfam" id="PF13424">
    <property type="entry name" value="TPR_12"/>
    <property type="match status" value="1"/>
</dbReference>
<dbReference type="SUPFAM" id="SSF46894">
    <property type="entry name" value="C-terminal effector domain of the bipartite response regulators"/>
    <property type="match status" value="1"/>
</dbReference>
<dbReference type="InterPro" id="IPR011990">
    <property type="entry name" value="TPR-like_helical_dom_sf"/>
</dbReference>